<organism evidence="8 9">
    <name type="scientific">Dendrobium chrysotoxum</name>
    <name type="common">Orchid</name>
    <dbReference type="NCBI Taxonomy" id="161865"/>
    <lineage>
        <taxon>Eukaryota</taxon>
        <taxon>Viridiplantae</taxon>
        <taxon>Streptophyta</taxon>
        <taxon>Embryophyta</taxon>
        <taxon>Tracheophyta</taxon>
        <taxon>Spermatophyta</taxon>
        <taxon>Magnoliopsida</taxon>
        <taxon>Liliopsida</taxon>
        <taxon>Asparagales</taxon>
        <taxon>Orchidaceae</taxon>
        <taxon>Epidendroideae</taxon>
        <taxon>Malaxideae</taxon>
        <taxon>Dendrobiinae</taxon>
        <taxon>Dendrobium</taxon>
    </lineage>
</organism>
<dbReference type="GO" id="GO:0010048">
    <property type="term" value="P:vernalization response"/>
    <property type="evidence" value="ECO:0007669"/>
    <property type="project" value="InterPro"/>
</dbReference>
<dbReference type="PROSITE" id="PS50853">
    <property type="entry name" value="FN3"/>
    <property type="match status" value="1"/>
</dbReference>
<dbReference type="CDD" id="cd15521">
    <property type="entry name" value="PHD_VIN3_plant"/>
    <property type="match status" value="1"/>
</dbReference>
<keyword evidence="3" id="KW-0863">Zinc-finger</keyword>
<feature type="compositionally biased region" description="Polar residues" evidence="6">
    <location>
        <begin position="501"/>
        <end position="513"/>
    </location>
</feature>
<evidence type="ECO:0000256" key="1">
    <source>
        <dbReference type="ARBA" id="ARBA00004123"/>
    </source>
</evidence>
<feature type="region of interest" description="Disordered" evidence="6">
    <location>
        <begin position="136"/>
        <end position="164"/>
    </location>
</feature>
<comment type="caution">
    <text evidence="8">The sequence shown here is derived from an EMBL/GenBank/DDBJ whole genome shotgun (WGS) entry which is preliminary data.</text>
</comment>
<keyword evidence="4" id="KW-0862">Zinc</keyword>
<evidence type="ECO:0000256" key="5">
    <source>
        <dbReference type="ARBA" id="ARBA00023242"/>
    </source>
</evidence>
<gene>
    <name evidence="8" type="ORF">IEQ34_011826</name>
</gene>
<evidence type="ECO:0000256" key="4">
    <source>
        <dbReference type="ARBA" id="ARBA00022833"/>
    </source>
</evidence>
<dbReference type="Pfam" id="PF23380">
    <property type="entry name" value="VIN3_C"/>
    <property type="match status" value="1"/>
</dbReference>
<dbReference type="Pfam" id="PF07227">
    <property type="entry name" value="PHD_Oberon"/>
    <property type="match status" value="1"/>
</dbReference>
<dbReference type="PANTHER" id="PTHR46286">
    <property type="entry name" value="VIN3-LIKE PROTEIN 2-RELATED"/>
    <property type="match status" value="1"/>
</dbReference>
<dbReference type="PANTHER" id="PTHR46286:SF2">
    <property type="entry name" value="VIN3-LIKE PROTEIN 2"/>
    <property type="match status" value="1"/>
</dbReference>
<dbReference type="GO" id="GO:0008270">
    <property type="term" value="F:zinc ion binding"/>
    <property type="evidence" value="ECO:0007669"/>
    <property type="project" value="UniProtKB-KW"/>
</dbReference>
<evidence type="ECO:0000256" key="6">
    <source>
        <dbReference type="SAM" id="MobiDB-lite"/>
    </source>
</evidence>
<comment type="subcellular location">
    <subcellularLocation>
        <location evidence="1">Nucleus</location>
    </subcellularLocation>
</comment>
<keyword evidence="9" id="KW-1185">Reference proteome</keyword>
<evidence type="ECO:0000256" key="2">
    <source>
        <dbReference type="ARBA" id="ARBA00022723"/>
    </source>
</evidence>
<keyword evidence="2" id="KW-0479">Metal-binding</keyword>
<name>A0AAV7GRL8_DENCH</name>
<dbReference type="CDD" id="cd00063">
    <property type="entry name" value="FN3"/>
    <property type="match status" value="1"/>
</dbReference>
<evidence type="ECO:0000313" key="8">
    <source>
        <dbReference type="EMBL" id="KAH0459012.1"/>
    </source>
</evidence>
<accession>A0AAV7GRL8</accession>
<evidence type="ECO:0000259" key="7">
    <source>
        <dbReference type="PROSITE" id="PS50853"/>
    </source>
</evidence>
<dbReference type="Pfam" id="PF23376">
    <property type="entry name" value="Fn3_VIN3"/>
    <property type="match status" value="1"/>
</dbReference>
<dbReference type="GO" id="GO:0040029">
    <property type="term" value="P:epigenetic regulation of gene expression"/>
    <property type="evidence" value="ECO:0007669"/>
    <property type="project" value="InterPro"/>
</dbReference>
<sequence>MVMVSSSNSIVQLEAYTPIFFLLSAFEDDQKGRRRGSSLLEEEKKTHAAMDPPFSGYVLDPSKCQKLSIKEKREIVWQLAKWPESAPEKLQTWSRRDLLQILCVEMGKERKYTGLTKQKLIENLFKIVSKKKSGKYAEDTDSTQHPSILDPQTPAKRQRKNDHPSRLMVEANIISLSDESEAPKCTRLCLNVACRAPLSLEDLFCKRCSCCICHKYDDNKDPSLWLFCSSEDSSQGDTCRLSCHLDCALKDERTGIANNGQCSKLDGSYYCVHCRRVNSLLGCWRKQLLIAKDARRVDVLCHRVSLSHKLLSATQKYQSLHEIVDEAMKKLEAEVGLQLAPQNMGRGIVNRLSVGAEVQRLCARAIEALDTSRALSANVQFQQAISVPSEFIKFEDKSSSSLIIALDCETYHPSLSEEIFGYTIWHRKVDAVGYPAEPTGTLYKPNRRFLVTGLLPCTEYIFKVVAFSERMELENWEVGVRTDDLIEKEVIIRPAAEEASPKTNSSGLSNPSSEADESHNTGIYADLNKSPGSYFGYGEKPEAVVSEKSCDQIYSCKEMDQEERPGLSGSALDEEPNSTLNTDSHRDSNNSAELNQLLDIPKSENASKAPIGNEMVIVPCLPVTAGRLEAGSAKSSINLLLENGIPKPEKEPGSSSKRRIGKCDEFCKKDGPMEGDYEYCVKVIRWLECEGYIESNFRVKFLTWFSLRATLQERRVVSVFVDTLIDDPGSLAGQLVDTFSDAICSKRPPPVPNGFCMKLWH</sequence>
<dbReference type="InterPro" id="IPR003961">
    <property type="entry name" value="FN3_dom"/>
</dbReference>
<feature type="region of interest" description="Disordered" evidence="6">
    <location>
        <begin position="496"/>
        <end position="524"/>
    </location>
</feature>
<reference evidence="8 9" key="1">
    <citation type="journal article" date="2021" name="Hortic Res">
        <title>Chromosome-scale assembly of the Dendrobium chrysotoxum genome enhances the understanding of orchid evolution.</title>
        <authorList>
            <person name="Zhang Y."/>
            <person name="Zhang G.Q."/>
            <person name="Zhang D."/>
            <person name="Liu X.D."/>
            <person name="Xu X.Y."/>
            <person name="Sun W.H."/>
            <person name="Yu X."/>
            <person name="Zhu X."/>
            <person name="Wang Z.W."/>
            <person name="Zhao X."/>
            <person name="Zhong W.Y."/>
            <person name="Chen H."/>
            <person name="Yin W.L."/>
            <person name="Huang T."/>
            <person name="Niu S.C."/>
            <person name="Liu Z.J."/>
        </authorList>
    </citation>
    <scope>NUCLEOTIDE SEQUENCE [LARGE SCALE GENOMIC DNA]</scope>
    <source>
        <strain evidence="8">Lindl</strain>
    </source>
</reference>
<keyword evidence="5" id="KW-0539">Nucleus</keyword>
<dbReference type="InterPro" id="IPR032881">
    <property type="entry name" value="Oberon-like_PHD"/>
</dbReference>
<dbReference type="GO" id="GO:0005634">
    <property type="term" value="C:nucleus"/>
    <property type="evidence" value="ECO:0007669"/>
    <property type="project" value="UniProtKB-SubCell"/>
</dbReference>
<dbReference type="InterPro" id="IPR044514">
    <property type="entry name" value="VIN3-like"/>
</dbReference>
<proteinExistence type="predicted"/>
<evidence type="ECO:0000256" key="3">
    <source>
        <dbReference type="ARBA" id="ARBA00022771"/>
    </source>
</evidence>
<dbReference type="AlphaFoldDB" id="A0AAV7GRL8"/>
<protein>
    <recommendedName>
        <fullName evidence="7">Fibronectin type-III domain-containing protein</fullName>
    </recommendedName>
</protein>
<evidence type="ECO:0000313" key="9">
    <source>
        <dbReference type="Proteomes" id="UP000775213"/>
    </source>
</evidence>
<feature type="region of interest" description="Disordered" evidence="6">
    <location>
        <begin position="559"/>
        <end position="589"/>
    </location>
</feature>
<dbReference type="SUPFAM" id="SSF49265">
    <property type="entry name" value="Fibronectin type III"/>
    <property type="match status" value="1"/>
</dbReference>
<feature type="domain" description="Fibronectin type-III" evidence="7">
    <location>
        <begin position="387"/>
        <end position="485"/>
    </location>
</feature>
<dbReference type="InterPro" id="IPR036116">
    <property type="entry name" value="FN3_sf"/>
</dbReference>
<dbReference type="Proteomes" id="UP000775213">
    <property type="component" value="Unassembled WGS sequence"/>
</dbReference>
<dbReference type="EMBL" id="JAGFBR010000011">
    <property type="protein sequence ID" value="KAH0459012.1"/>
    <property type="molecule type" value="Genomic_DNA"/>
</dbReference>
<dbReference type="InterPro" id="IPR058585">
    <property type="entry name" value="Fn3_VIN3"/>
</dbReference>
<dbReference type="InterPro" id="IPR056990">
    <property type="entry name" value="VIN3-like_C"/>
</dbReference>